<accession>A0A4R4E7X6</accession>
<sequence>MEHVHKTAEDIESLREKYKHINGWGIDADPENEPTYPMKHYTGDDHQRIHYDRPTLQPLSVEVLKSNERPNVTAVFGTSTPPSGLSGAIRRYAFKYSEGSFGHWLPLIFADRVNVIEGYLDDFSKGIIPNIFAEHGWKAEWKHAPWHLVRKVATTLAVVGVVAWLLSGDKKKKSLV</sequence>
<name>A0A4R4E7X6_9BACT</name>
<organism evidence="1 2">
    <name type="scientific">Flaviaesturariibacter aridisoli</name>
    <dbReference type="NCBI Taxonomy" id="2545761"/>
    <lineage>
        <taxon>Bacteria</taxon>
        <taxon>Pseudomonadati</taxon>
        <taxon>Bacteroidota</taxon>
        <taxon>Chitinophagia</taxon>
        <taxon>Chitinophagales</taxon>
        <taxon>Chitinophagaceae</taxon>
        <taxon>Flaviaestuariibacter</taxon>
    </lineage>
</organism>
<dbReference type="AlphaFoldDB" id="A0A4R4E7X6"/>
<dbReference type="OrthoDB" id="6021991at2"/>
<dbReference type="RefSeq" id="WP_131850780.1">
    <property type="nucleotide sequence ID" value="NZ_SKFH01000003.1"/>
</dbReference>
<reference evidence="1 2" key="1">
    <citation type="submission" date="2019-03" db="EMBL/GenBank/DDBJ databases">
        <authorList>
            <person name="Kim M.K.M."/>
        </authorList>
    </citation>
    <scope>NUCLEOTIDE SEQUENCE [LARGE SCALE GENOMIC DNA]</scope>
    <source>
        <strain evidence="1 2">17J68-15</strain>
    </source>
</reference>
<dbReference type="EMBL" id="SKFH01000003">
    <property type="protein sequence ID" value="TCZ74181.1"/>
    <property type="molecule type" value="Genomic_DNA"/>
</dbReference>
<keyword evidence="2" id="KW-1185">Reference proteome</keyword>
<protein>
    <submittedName>
        <fullName evidence="1">Uncharacterized protein</fullName>
    </submittedName>
</protein>
<evidence type="ECO:0000313" key="1">
    <source>
        <dbReference type="EMBL" id="TCZ74181.1"/>
    </source>
</evidence>
<dbReference type="Proteomes" id="UP000295164">
    <property type="component" value="Unassembled WGS sequence"/>
</dbReference>
<gene>
    <name evidence="1" type="ORF">E0486_03650</name>
</gene>
<proteinExistence type="predicted"/>
<comment type="caution">
    <text evidence="1">The sequence shown here is derived from an EMBL/GenBank/DDBJ whole genome shotgun (WGS) entry which is preliminary data.</text>
</comment>
<evidence type="ECO:0000313" key="2">
    <source>
        <dbReference type="Proteomes" id="UP000295164"/>
    </source>
</evidence>